<reference evidence="5" key="2">
    <citation type="submission" date="2020-05" db="EMBL/GenBank/DDBJ databases">
        <title>Complete genome sequence of Bradyrhizobium diazoefficiens XF10 isolated from soybean nodule.</title>
        <authorList>
            <person name="Noda R."/>
            <person name="Kakizaki K."/>
            <person name="Minamisawa K."/>
        </authorList>
    </citation>
    <scope>NUCLEOTIDE SEQUENCE</scope>
    <source>
        <strain evidence="5">XF10</strain>
    </source>
</reference>
<dbReference type="EMBL" id="AP023099">
    <property type="protein sequence ID" value="BCE88815.1"/>
    <property type="molecule type" value="Genomic_DNA"/>
</dbReference>
<organism evidence="2">
    <name type="scientific">Bradyrhizobium diazoefficiens</name>
    <dbReference type="NCBI Taxonomy" id="1355477"/>
    <lineage>
        <taxon>Bacteria</taxon>
        <taxon>Pseudomonadati</taxon>
        <taxon>Pseudomonadota</taxon>
        <taxon>Alphaproteobacteria</taxon>
        <taxon>Hyphomicrobiales</taxon>
        <taxon>Nitrobacteraceae</taxon>
        <taxon>Bradyrhizobium</taxon>
    </lineage>
</organism>
<evidence type="ECO:0000313" key="2">
    <source>
        <dbReference type="EMBL" id="BCE45276.1"/>
    </source>
</evidence>
<sequence>MSGKGAISEMPIVRLPLIEGIGLDVIQASKPGPRVMLHELSDFEWTSKPNPCLETRVSECDLLEGSQER</sequence>
<reference evidence="2" key="3">
    <citation type="submission" date="2020-05" db="EMBL/GenBank/DDBJ databases">
        <title>Complete genome sequence of Bradyrhizobium diazoefficiens XF4 isolated from soybean nodule.</title>
        <authorList>
            <person name="Noda R."/>
            <person name="Kakizaki K."/>
            <person name="Minamisawa K."/>
        </authorList>
    </citation>
    <scope>NUCLEOTIDE SEQUENCE</scope>
    <source>
        <strain evidence="2">XF4</strain>
    </source>
</reference>
<gene>
    <name evidence="5" type="ORF">XF10B_16130</name>
    <name evidence="1" type="ORF">XF1B_17030</name>
    <name evidence="2" type="ORF">XF4B_16250</name>
    <name evidence="3" type="ORF">XF5B_16690</name>
    <name evidence="4" type="ORF">XF6B_16810</name>
</gene>
<reference evidence="1" key="1">
    <citation type="submission" date="2020-05" db="EMBL/GenBank/DDBJ databases">
        <title>Complete genome sequence of Bradyrhizobium diazoefficiens XF1 isolated from soybean nodule.</title>
        <authorList>
            <person name="Noda R."/>
            <person name="Kakizaki K."/>
            <person name="Minamisawa K."/>
        </authorList>
    </citation>
    <scope>NUCLEOTIDE SEQUENCE</scope>
    <source>
        <strain evidence="1">XF1</strain>
    </source>
</reference>
<evidence type="ECO:0000313" key="3">
    <source>
        <dbReference type="EMBL" id="BCE54157.1"/>
    </source>
</evidence>
<accession>A0A809YXJ2</accession>
<dbReference type="EMBL" id="AP023096">
    <property type="protein sequence ID" value="BCE62882.1"/>
    <property type="molecule type" value="Genomic_DNA"/>
</dbReference>
<evidence type="ECO:0000313" key="5">
    <source>
        <dbReference type="EMBL" id="BCE88815.1"/>
    </source>
</evidence>
<dbReference type="EMBL" id="AP023091">
    <property type="protein sequence ID" value="BCE19022.1"/>
    <property type="molecule type" value="Genomic_DNA"/>
</dbReference>
<dbReference type="EMBL" id="AP023094">
    <property type="protein sequence ID" value="BCE45276.1"/>
    <property type="molecule type" value="Genomic_DNA"/>
</dbReference>
<proteinExistence type="predicted"/>
<protein>
    <submittedName>
        <fullName evidence="2">Uncharacterized protein</fullName>
    </submittedName>
</protein>
<evidence type="ECO:0000313" key="1">
    <source>
        <dbReference type="EMBL" id="BCE19022.1"/>
    </source>
</evidence>
<evidence type="ECO:0000313" key="4">
    <source>
        <dbReference type="EMBL" id="BCE62882.1"/>
    </source>
</evidence>
<name>A0A809YXJ2_9BRAD</name>
<reference evidence="3" key="4">
    <citation type="submission" date="2020-05" db="EMBL/GenBank/DDBJ databases">
        <title>Complete genome sequence of Bradyrhizobium diazoefficiens XF5 isolated from soybean nodule.</title>
        <authorList>
            <person name="Noda R."/>
            <person name="Kakizaki K."/>
            <person name="Minamisawa K."/>
        </authorList>
    </citation>
    <scope>NUCLEOTIDE SEQUENCE</scope>
    <source>
        <strain evidence="3">XF5</strain>
    </source>
</reference>
<dbReference type="EMBL" id="AP023095">
    <property type="protein sequence ID" value="BCE54157.1"/>
    <property type="molecule type" value="Genomic_DNA"/>
</dbReference>
<reference evidence="4" key="5">
    <citation type="submission" date="2020-05" db="EMBL/GenBank/DDBJ databases">
        <title>Complete genome sequence of Bradyrhizobium diazoefficiens XF6 isolated from soybean nodule.</title>
        <authorList>
            <person name="Noda R."/>
            <person name="Kakizaki K."/>
            <person name="Minamisawa K."/>
        </authorList>
    </citation>
    <scope>NUCLEOTIDE SEQUENCE</scope>
    <source>
        <strain evidence="4">XF6</strain>
    </source>
</reference>
<dbReference type="AlphaFoldDB" id="A0A809YXJ2"/>